<organism evidence="11">
    <name type="scientific">Evadne anonyx</name>
    <dbReference type="NCBI Taxonomy" id="141404"/>
    <lineage>
        <taxon>Eukaryota</taxon>
        <taxon>Metazoa</taxon>
        <taxon>Ecdysozoa</taxon>
        <taxon>Arthropoda</taxon>
        <taxon>Crustacea</taxon>
        <taxon>Branchiopoda</taxon>
        <taxon>Diplostraca</taxon>
        <taxon>Cladocera</taxon>
        <taxon>Onychopoda</taxon>
        <taxon>Podonidae</taxon>
        <taxon>Evadne</taxon>
    </lineage>
</organism>
<proteinExistence type="inferred from homology"/>
<evidence type="ECO:0000259" key="10">
    <source>
        <dbReference type="Pfam" id="PF20638"/>
    </source>
</evidence>
<dbReference type="InterPro" id="IPR007239">
    <property type="entry name" value="Atg5"/>
</dbReference>
<dbReference type="Pfam" id="PF20637">
    <property type="entry name" value="ATG5_HBR"/>
    <property type="match status" value="1"/>
</dbReference>
<comment type="subcellular location">
    <subcellularLocation>
        <location evidence="1">Preautophagosomal structure membrane</location>
        <topology evidence="1">Peripheral membrane protein</topology>
    </subcellularLocation>
</comment>
<feature type="domain" description="Autophagy protein ATG5 UblA" evidence="10">
    <location>
        <begin position="11"/>
        <end position="106"/>
    </location>
</feature>
<feature type="domain" description="Autophagy protein ATG5 alpha-helical bundle region" evidence="9">
    <location>
        <begin position="121"/>
        <end position="176"/>
    </location>
</feature>
<feature type="transmembrane region" description="Helical" evidence="7">
    <location>
        <begin position="295"/>
        <end position="320"/>
    </location>
</feature>
<evidence type="ECO:0000313" key="11">
    <source>
        <dbReference type="EMBL" id="CAG4642721.1"/>
    </source>
</evidence>
<dbReference type="GO" id="GO:0034727">
    <property type="term" value="P:piecemeal microautophagy of the nucleus"/>
    <property type="evidence" value="ECO:0007669"/>
    <property type="project" value="TreeGrafter"/>
</dbReference>
<keyword evidence="6 7" id="KW-0472">Membrane</keyword>
<dbReference type="EMBL" id="OC986066">
    <property type="protein sequence ID" value="CAG4642721.1"/>
    <property type="molecule type" value="Genomic_DNA"/>
</dbReference>
<keyword evidence="7" id="KW-1133">Transmembrane helix</keyword>
<dbReference type="FunFam" id="3.10.20.620:FF:000001">
    <property type="entry name" value="Autophagy related 5"/>
    <property type="match status" value="1"/>
</dbReference>
<evidence type="ECO:0000259" key="8">
    <source>
        <dbReference type="Pfam" id="PF02516"/>
    </source>
</evidence>
<dbReference type="InterPro" id="IPR042526">
    <property type="entry name" value="Atg5_HR"/>
</dbReference>
<dbReference type="GO" id="GO:0005776">
    <property type="term" value="C:autophagosome"/>
    <property type="evidence" value="ECO:0007669"/>
    <property type="project" value="TreeGrafter"/>
</dbReference>
<evidence type="ECO:0000259" key="9">
    <source>
        <dbReference type="Pfam" id="PF20637"/>
    </source>
</evidence>
<dbReference type="FunFam" id="1.10.246.190:FF:000001">
    <property type="entry name" value="Autophagy related 5"/>
    <property type="match status" value="1"/>
</dbReference>
<feature type="transmembrane region" description="Helical" evidence="7">
    <location>
        <begin position="257"/>
        <end position="275"/>
    </location>
</feature>
<dbReference type="GO" id="GO:0034274">
    <property type="term" value="C:Atg12-Atg5-Atg16 complex"/>
    <property type="evidence" value="ECO:0007669"/>
    <property type="project" value="TreeGrafter"/>
</dbReference>
<sequence length="371" mass="43563">MADDKEVLREIWEGRLPVCFSLATEEVSTPIAPDPFYLMIPRMSYFPLATEKVRRHFVRCVDPEKHDNDMWLEFEKQPLRWHLPVGLLYDLLVSNNELPWQITVHFDKYPDNKLLKCPNKDIVESHLMSCLKEADALKHKNHIMSLLQERDHNQLWLGLLHDKFDQFWSVNRKLMEHTGEDGFRHIPFRLFERFLYSLIIIIILYFQKLLRVELLSISSKQTNTNDVMELWSPGAGLLAACFIAIVPGYISRSVAGSYDNEGIAIFALMLTYYLWVKSIKTGSVYWGTLTALSYFYMVSAWGGYVYIINLIPLHVFVLILMGRYSNRIYTAYTTGNVPRRKTKLIRFSELTNYFKPFLYFFQVEPATSLWI</sequence>
<dbReference type="AlphaFoldDB" id="A0A9N6WQD0"/>
<keyword evidence="3" id="KW-1017">Isopeptide bond</keyword>
<dbReference type="GO" id="GO:0044233">
    <property type="term" value="C:mitochondria-associated endoplasmic reticulum membrane contact site"/>
    <property type="evidence" value="ECO:0007669"/>
    <property type="project" value="TreeGrafter"/>
</dbReference>
<protein>
    <submittedName>
        <fullName evidence="11">EOG090X0BB3</fullName>
    </submittedName>
</protein>
<evidence type="ECO:0000256" key="3">
    <source>
        <dbReference type="ARBA" id="ARBA00022499"/>
    </source>
</evidence>
<dbReference type="GO" id="GO:0006995">
    <property type="term" value="P:cellular response to nitrogen starvation"/>
    <property type="evidence" value="ECO:0007669"/>
    <property type="project" value="TreeGrafter"/>
</dbReference>
<keyword evidence="4" id="KW-0832">Ubl conjugation</keyword>
<dbReference type="GO" id="GO:0061908">
    <property type="term" value="C:phagophore"/>
    <property type="evidence" value="ECO:0007669"/>
    <property type="project" value="TreeGrafter"/>
</dbReference>
<keyword evidence="7" id="KW-0812">Transmembrane</keyword>
<dbReference type="InterPro" id="IPR048939">
    <property type="entry name" value="ATG5_UblA"/>
</dbReference>
<dbReference type="InterPro" id="IPR042527">
    <property type="entry name" value="Atg5_UblA_dom_sf"/>
</dbReference>
<dbReference type="InterPro" id="IPR048940">
    <property type="entry name" value="ATG5_HBR"/>
</dbReference>
<dbReference type="PANTHER" id="PTHR13040">
    <property type="entry name" value="AUTOPHAGY PROTEIN 5"/>
    <property type="match status" value="1"/>
</dbReference>
<dbReference type="Gene3D" id="3.10.20.620">
    <property type="match status" value="1"/>
</dbReference>
<dbReference type="Gene3D" id="1.10.246.190">
    <property type="entry name" value="Autophagy protein Apg5, helix rich domain"/>
    <property type="match status" value="1"/>
</dbReference>
<keyword evidence="5" id="KW-0072">Autophagy</keyword>
<dbReference type="PANTHER" id="PTHR13040:SF2">
    <property type="entry name" value="AUTOPHAGY PROTEIN 5"/>
    <property type="match status" value="1"/>
</dbReference>
<evidence type="ECO:0000256" key="5">
    <source>
        <dbReference type="ARBA" id="ARBA00023006"/>
    </source>
</evidence>
<evidence type="ECO:0000256" key="7">
    <source>
        <dbReference type="SAM" id="Phobius"/>
    </source>
</evidence>
<dbReference type="GO" id="GO:0007033">
    <property type="term" value="P:vacuole organization"/>
    <property type="evidence" value="ECO:0007669"/>
    <property type="project" value="UniProtKB-ARBA"/>
</dbReference>
<feature type="transmembrane region" description="Helical" evidence="7">
    <location>
        <begin position="230"/>
        <end position="250"/>
    </location>
</feature>
<reference evidence="11" key="1">
    <citation type="submission" date="2021-04" db="EMBL/GenBank/DDBJ databases">
        <authorList>
            <person name="Cornetti L."/>
        </authorList>
    </citation>
    <scope>NUCLEOTIDE SEQUENCE</scope>
</reference>
<dbReference type="GO" id="GO:0034045">
    <property type="term" value="C:phagophore assembly site membrane"/>
    <property type="evidence" value="ECO:0007669"/>
    <property type="project" value="UniProtKB-SubCell"/>
</dbReference>
<evidence type="ECO:0000256" key="4">
    <source>
        <dbReference type="ARBA" id="ARBA00022843"/>
    </source>
</evidence>
<accession>A0A9N6WQD0</accession>
<gene>
    <name evidence="11" type="primary">EOG090X0BB3</name>
</gene>
<evidence type="ECO:0000256" key="6">
    <source>
        <dbReference type="ARBA" id="ARBA00023136"/>
    </source>
</evidence>
<name>A0A9N6WQD0_9CRUS</name>
<feature type="domain" description="Oligosaccharyl transferase STT3 N-terminal" evidence="8">
    <location>
        <begin position="228"/>
        <end position="336"/>
    </location>
</feature>
<evidence type="ECO:0000256" key="2">
    <source>
        <dbReference type="ARBA" id="ARBA00006910"/>
    </source>
</evidence>
<dbReference type="Pfam" id="PF02516">
    <property type="entry name" value="STT3"/>
    <property type="match status" value="1"/>
</dbReference>
<dbReference type="GO" id="GO:0000422">
    <property type="term" value="P:autophagy of mitochondrion"/>
    <property type="evidence" value="ECO:0007669"/>
    <property type="project" value="TreeGrafter"/>
</dbReference>
<feature type="transmembrane region" description="Helical" evidence="7">
    <location>
        <begin position="194"/>
        <end position="210"/>
    </location>
</feature>
<dbReference type="GO" id="GO:0019776">
    <property type="term" value="F:Atg8-family ligase activity"/>
    <property type="evidence" value="ECO:0007669"/>
    <property type="project" value="TreeGrafter"/>
</dbReference>
<evidence type="ECO:0000256" key="1">
    <source>
        <dbReference type="ARBA" id="ARBA00004623"/>
    </source>
</evidence>
<dbReference type="InterPro" id="IPR048307">
    <property type="entry name" value="STT3_N"/>
</dbReference>
<dbReference type="Pfam" id="PF20638">
    <property type="entry name" value="ATG5_UblA"/>
    <property type="match status" value="1"/>
</dbReference>
<comment type="similarity">
    <text evidence="2">Belongs to the ATG5 family.</text>
</comment>